<reference evidence="3" key="1">
    <citation type="submission" date="2023-05" db="EMBL/GenBank/DDBJ databases">
        <title>Genome and transcriptome analyses reveal genes involved in the formation of fine ridges on petal epidermal cells in Hibiscus trionum.</title>
        <authorList>
            <person name="Koshimizu S."/>
            <person name="Masuda S."/>
            <person name="Ishii T."/>
            <person name="Shirasu K."/>
            <person name="Hoshino A."/>
            <person name="Arita M."/>
        </authorList>
    </citation>
    <scope>NUCLEOTIDE SEQUENCE</scope>
    <source>
        <strain evidence="3">Hamamatsu line</strain>
    </source>
</reference>
<organism evidence="3 4">
    <name type="scientific">Hibiscus trionum</name>
    <name type="common">Flower of an hour</name>
    <dbReference type="NCBI Taxonomy" id="183268"/>
    <lineage>
        <taxon>Eukaryota</taxon>
        <taxon>Viridiplantae</taxon>
        <taxon>Streptophyta</taxon>
        <taxon>Embryophyta</taxon>
        <taxon>Tracheophyta</taxon>
        <taxon>Spermatophyta</taxon>
        <taxon>Magnoliopsida</taxon>
        <taxon>eudicotyledons</taxon>
        <taxon>Gunneridae</taxon>
        <taxon>Pentapetalae</taxon>
        <taxon>rosids</taxon>
        <taxon>malvids</taxon>
        <taxon>Malvales</taxon>
        <taxon>Malvaceae</taxon>
        <taxon>Malvoideae</taxon>
        <taxon>Hibiscus</taxon>
    </lineage>
</organism>
<dbReference type="PROSITE" id="PS00018">
    <property type="entry name" value="EF_HAND_1"/>
    <property type="match status" value="1"/>
</dbReference>
<dbReference type="PANTHER" id="PTHR46824:SF1">
    <property type="entry name" value="CALCIUM-BINDING PROTEIN CML49-RELATED"/>
    <property type="match status" value="1"/>
</dbReference>
<evidence type="ECO:0000256" key="1">
    <source>
        <dbReference type="ARBA" id="ARBA00022837"/>
    </source>
</evidence>
<dbReference type="AlphaFoldDB" id="A0A9W7IWR9"/>
<dbReference type="Gene3D" id="1.10.238.10">
    <property type="entry name" value="EF-hand"/>
    <property type="match status" value="1"/>
</dbReference>
<dbReference type="PANTHER" id="PTHR46824">
    <property type="entry name" value="CALCIUM-BINDING PROTEIN CML48-RELATED"/>
    <property type="match status" value="1"/>
</dbReference>
<evidence type="ECO:0000313" key="3">
    <source>
        <dbReference type="EMBL" id="GMJ04041.1"/>
    </source>
</evidence>
<keyword evidence="1" id="KW-0106">Calcium</keyword>
<dbReference type="SUPFAM" id="SSF47473">
    <property type="entry name" value="EF-hand"/>
    <property type="match status" value="1"/>
</dbReference>
<dbReference type="OrthoDB" id="186625at2759"/>
<accession>A0A9W7IWR9</accession>
<dbReference type="Pfam" id="PF13202">
    <property type="entry name" value="EF-hand_5"/>
    <property type="match status" value="1"/>
</dbReference>
<comment type="caution">
    <text evidence="3">The sequence shown here is derived from an EMBL/GenBank/DDBJ whole genome shotgun (WGS) entry which is preliminary data.</text>
</comment>
<dbReference type="GO" id="GO:0005509">
    <property type="term" value="F:calcium ion binding"/>
    <property type="evidence" value="ECO:0007669"/>
    <property type="project" value="InterPro"/>
</dbReference>
<dbReference type="InterPro" id="IPR002048">
    <property type="entry name" value="EF_hand_dom"/>
</dbReference>
<sequence length="206" mass="23184">MSDEQPQHSSDYGPPPAGCYPSPFPTLYPSTFSPDTNPNIVACFQLADQDESGFIDDKGLQRALSSINESFSMRTIHMLMYLFTSNYTRKIGPKEFTSLFNSLQSLRAIFEKFDRDRTGKIGENELNEALLSQGLVVSPTVLELLVTKFDKTLGSIMSVDYENFILCCLIVKGLTEKFKEHDNMHTGSAKFTYGEFLFNVLPFLVT</sequence>
<gene>
    <name evidence="3" type="ORF">HRI_004073300</name>
</gene>
<keyword evidence="4" id="KW-1185">Reference proteome</keyword>
<dbReference type="InterPro" id="IPR044590">
    <property type="entry name" value="CML48/49/50"/>
</dbReference>
<dbReference type="EMBL" id="BSYR01000038">
    <property type="protein sequence ID" value="GMJ04041.1"/>
    <property type="molecule type" value="Genomic_DNA"/>
</dbReference>
<feature type="domain" description="EF-hand" evidence="2">
    <location>
        <begin position="101"/>
        <end position="136"/>
    </location>
</feature>
<dbReference type="InterPro" id="IPR011992">
    <property type="entry name" value="EF-hand-dom_pair"/>
</dbReference>
<dbReference type="SMART" id="SM00054">
    <property type="entry name" value="EFh"/>
    <property type="match status" value="2"/>
</dbReference>
<dbReference type="InterPro" id="IPR018247">
    <property type="entry name" value="EF_Hand_1_Ca_BS"/>
</dbReference>
<dbReference type="Proteomes" id="UP001165190">
    <property type="component" value="Unassembled WGS sequence"/>
</dbReference>
<proteinExistence type="predicted"/>
<dbReference type="PROSITE" id="PS50222">
    <property type="entry name" value="EF_HAND_2"/>
    <property type="match status" value="1"/>
</dbReference>
<protein>
    <recommendedName>
        <fullName evidence="2">EF-hand domain-containing protein</fullName>
    </recommendedName>
</protein>
<evidence type="ECO:0000259" key="2">
    <source>
        <dbReference type="PROSITE" id="PS50222"/>
    </source>
</evidence>
<name>A0A9W7IWR9_HIBTR</name>
<dbReference type="Pfam" id="PF13405">
    <property type="entry name" value="EF-hand_6"/>
    <property type="match status" value="1"/>
</dbReference>
<evidence type="ECO:0000313" key="4">
    <source>
        <dbReference type="Proteomes" id="UP001165190"/>
    </source>
</evidence>